<feature type="non-terminal residue" evidence="2">
    <location>
        <position position="1"/>
    </location>
</feature>
<accession>A0AAD1S522</accession>
<keyword evidence="3" id="KW-1185">Reference proteome</keyword>
<name>A0AAD1S522_PELCU</name>
<dbReference type="EMBL" id="OW240916">
    <property type="protein sequence ID" value="CAH2292877.1"/>
    <property type="molecule type" value="Genomic_DNA"/>
</dbReference>
<reference evidence="2" key="1">
    <citation type="submission" date="2022-03" db="EMBL/GenBank/DDBJ databases">
        <authorList>
            <person name="Alioto T."/>
            <person name="Alioto T."/>
            <person name="Gomez Garrido J."/>
        </authorList>
    </citation>
    <scope>NUCLEOTIDE SEQUENCE</scope>
</reference>
<feature type="compositionally biased region" description="Polar residues" evidence="1">
    <location>
        <begin position="62"/>
        <end position="72"/>
    </location>
</feature>
<gene>
    <name evidence="2" type="ORF">PECUL_23A061035</name>
</gene>
<feature type="region of interest" description="Disordered" evidence="1">
    <location>
        <begin position="62"/>
        <end position="84"/>
    </location>
</feature>
<sequence length="84" mass="9273">PCVTGHHTVVPDREQAFGTSPLHPPPRVTGYQPMLIMSQDTNLTPFEQHTTLTMLPPALSTLSGFTTTTPQRRQALKASRAHLR</sequence>
<dbReference type="AlphaFoldDB" id="A0AAD1S522"/>
<organism evidence="2 3">
    <name type="scientific">Pelobates cultripes</name>
    <name type="common">Western spadefoot toad</name>
    <dbReference type="NCBI Taxonomy" id="61616"/>
    <lineage>
        <taxon>Eukaryota</taxon>
        <taxon>Metazoa</taxon>
        <taxon>Chordata</taxon>
        <taxon>Craniata</taxon>
        <taxon>Vertebrata</taxon>
        <taxon>Euteleostomi</taxon>
        <taxon>Amphibia</taxon>
        <taxon>Batrachia</taxon>
        <taxon>Anura</taxon>
        <taxon>Pelobatoidea</taxon>
        <taxon>Pelobatidae</taxon>
        <taxon>Pelobates</taxon>
    </lineage>
</organism>
<feature type="non-terminal residue" evidence="2">
    <location>
        <position position="84"/>
    </location>
</feature>
<feature type="region of interest" description="Disordered" evidence="1">
    <location>
        <begin position="1"/>
        <end position="26"/>
    </location>
</feature>
<evidence type="ECO:0000313" key="2">
    <source>
        <dbReference type="EMBL" id="CAH2292877.1"/>
    </source>
</evidence>
<dbReference type="Proteomes" id="UP001295444">
    <property type="component" value="Chromosome 05"/>
</dbReference>
<evidence type="ECO:0000313" key="3">
    <source>
        <dbReference type="Proteomes" id="UP001295444"/>
    </source>
</evidence>
<proteinExistence type="predicted"/>
<evidence type="ECO:0000256" key="1">
    <source>
        <dbReference type="SAM" id="MobiDB-lite"/>
    </source>
</evidence>
<protein>
    <submittedName>
        <fullName evidence="2">Uncharacterized protein</fullName>
    </submittedName>
</protein>